<comment type="caution">
    <text evidence="3">The sequence shown here is derived from an EMBL/GenBank/DDBJ whole genome shotgun (WGS) entry which is preliminary data.</text>
</comment>
<keyword evidence="4" id="KW-1185">Reference proteome</keyword>
<dbReference type="EMBL" id="WNWW01000161">
    <property type="protein sequence ID" value="KAF3429496.1"/>
    <property type="molecule type" value="Genomic_DNA"/>
</dbReference>
<evidence type="ECO:0000256" key="2">
    <source>
        <dbReference type="SAM" id="Phobius"/>
    </source>
</evidence>
<dbReference type="Proteomes" id="UP000655588">
    <property type="component" value="Unassembled WGS sequence"/>
</dbReference>
<evidence type="ECO:0000313" key="3">
    <source>
        <dbReference type="EMBL" id="KAF3429496.1"/>
    </source>
</evidence>
<evidence type="ECO:0000256" key="1">
    <source>
        <dbReference type="SAM" id="MobiDB-lite"/>
    </source>
</evidence>
<keyword evidence="2" id="KW-1133">Transmembrane helix</keyword>
<gene>
    <name evidence="3" type="ORF">E2986_06891</name>
</gene>
<dbReference type="AlphaFoldDB" id="A0A833S7J1"/>
<keyword evidence="2" id="KW-0472">Membrane</keyword>
<feature type="transmembrane region" description="Helical" evidence="2">
    <location>
        <begin position="100"/>
        <end position="123"/>
    </location>
</feature>
<proteinExistence type="predicted"/>
<keyword evidence="2" id="KW-0812">Transmembrane</keyword>
<name>A0A833S7J1_9HYME</name>
<feature type="region of interest" description="Disordered" evidence="1">
    <location>
        <begin position="1"/>
        <end position="20"/>
    </location>
</feature>
<evidence type="ECO:0000313" key="4">
    <source>
        <dbReference type="Proteomes" id="UP000655588"/>
    </source>
</evidence>
<sequence>MNTSALTMGPREMSEPRKVGLARETEPRTSILRIGRKSGECLDRWWGKAPLSITQGNAVYRVSDSIPSETKIPRQARVVRRRLQTGSFARTSWPRARRSLIMRLLFCILCFTLVTAGELVAAARPARSLSFRKGSSFFINYEFLSLFEDSHSPLSLVIFAMLQLKLELHLKVK</sequence>
<organism evidence="3 4">
    <name type="scientific">Frieseomelitta varia</name>
    <dbReference type="NCBI Taxonomy" id="561572"/>
    <lineage>
        <taxon>Eukaryota</taxon>
        <taxon>Metazoa</taxon>
        <taxon>Ecdysozoa</taxon>
        <taxon>Arthropoda</taxon>
        <taxon>Hexapoda</taxon>
        <taxon>Insecta</taxon>
        <taxon>Pterygota</taxon>
        <taxon>Neoptera</taxon>
        <taxon>Endopterygota</taxon>
        <taxon>Hymenoptera</taxon>
        <taxon>Apocrita</taxon>
        <taxon>Aculeata</taxon>
        <taxon>Apoidea</taxon>
        <taxon>Anthophila</taxon>
        <taxon>Apidae</taxon>
        <taxon>Frieseomelitta</taxon>
    </lineage>
</organism>
<reference evidence="3" key="1">
    <citation type="submission" date="2019-11" db="EMBL/GenBank/DDBJ databases">
        <title>The nuclear and mitochondrial genomes of Frieseomelitta varia - a highly eusocial stingless bee (Meliponini) with a permanently sterile worker caste.</title>
        <authorList>
            <person name="Freitas F.C.P."/>
            <person name="Lourenco A.P."/>
            <person name="Nunes F.M.F."/>
            <person name="Paschoal A.R."/>
            <person name="Abreu F.C.P."/>
            <person name="Barbin F.O."/>
            <person name="Bataglia L."/>
            <person name="Cardoso-Junior C.A.M."/>
            <person name="Cervoni M.S."/>
            <person name="Silva S.R."/>
            <person name="Dalarmi F."/>
            <person name="Del Lama M.A."/>
            <person name="Depintor T.S."/>
            <person name="Ferreira K.M."/>
            <person name="Goria P.S."/>
            <person name="Jaskot M.C."/>
            <person name="Lago D.C."/>
            <person name="Luna-Lucena D."/>
            <person name="Moda L.M."/>
            <person name="Nascimento L."/>
            <person name="Pedrino M."/>
            <person name="Rabico F.O."/>
            <person name="Sanches F.C."/>
            <person name="Santos D.E."/>
            <person name="Santos C.G."/>
            <person name="Vieira J."/>
            <person name="Lopes T.F."/>
            <person name="Barchuk A.R."/>
            <person name="Hartfelder K."/>
            <person name="Simoes Z.L.P."/>
            <person name="Bitondi M.M.G."/>
            <person name="Pinheiro D.G."/>
        </authorList>
    </citation>
    <scope>NUCLEOTIDE SEQUENCE</scope>
    <source>
        <strain evidence="3">USP_RPSP 00005682</strain>
        <tissue evidence="3">Whole individual</tissue>
    </source>
</reference>
<protein>
    <submittedName>
        <fullName evidence="3">Uncharacterized protein</fullName>
    </submittedName>
</protein>
<accession>A0A833S7J1</accession>